<dbReference type="RefSeq" id="WP_077542979.1">
    <property type="nucleotide sequence ID" value="NZ_MLHN01000022.1"/>
</dbReference>
<sequence length="380" mass="42142">MVNQSKRQLLKSGGLTALALGLGGTATSVVANTLNQGGLASEDKIPSQRQLGNLRVSSLGLGCQGLGQNMYAVPQPHRHHAVRLIHQAFDHGVTFFDTAEAYGPFESERVVGEGLKGIRDQVVLATKFGWDIDQKTGKRTGKLNSRPEHIKQVVDSMLQRLQTDRIDLLYQHRVDPNVEIEEVAGAIQDLMKQGKVLNWGLSEASEQTIRKAHVIQPLTAVQSEYSLFFRGREKDVIPVCEELGIGFVPWSPLAMGTLAGYVDESSRFSSDPSQDLRGIIPRFTPEAMQQNVKLIRLVQKWAKRKLCTPAQFSLAWLMAQKNFIVPIPGTTKSRHLLDNLGADDVKFSDEELAQFREELEAIDIVGLRLPEAILKFSEAK</sequence>
<dbReference type="GO" id="GO:0005737">
    <property type="term" value="C:cytoplasm"/>
    <property type="evidence" value="ECO:0007669"/>
    <property type="project" value="TreeGrafter"/>
</dbReference>
<protein>
    <submittedName>
        <fullName evidence="4">Aldo/keto reductase</fullName>
    </submittedName>
</protein>
<dbReference type="PANTHER" id="PTHR43625">
    <property type="entry name" value="AFLATOXIN B1 ALDEHYDE REDUCTASE"/>
    <property type="match status" value="1"/>
</dbReference>
<evidence type="ECO:0000256" key="1">
    <source>
        <dbReference type="ARBA" id="ARBA00023002"/>
    </source>
</evidence>
<evidence type="ECO:0000313" key="4">
    <source>
        <dbReference type="EMBL" id="OOF48820.1"/>
    </source>
</evidence>
<keyword evidence="1" id="KW-0560">Oxidoreductase</keyword>
<dbReference type="SUPFAM" id="SSF51430">
    <property type="entry name" value="NAD(P)-linked oxidoreductase"/>
    <property type="match status" value="1"/>
</dbReference>
<dbReference type="EMBL" id="MLHN01000022">
    <property type="protein sequence ID" value="OOF48820.1"/>
    <property type="molecule type" value="Genomic_DNA"/>
</dbReference>
<comment type="caution">
    <text evidence="4">The sequence shown here is derived from an EMBL/GenBank/DDBJ whole genome shotgun (WGS) entry which is preliminary data.</text>
</comment>
<reference evidence="4 5" key="1">
    <citation type="submission" date="2016-10" db="EMBL/GenBank/DDBJ databases">
        <title>Rodentibacter gen. nov. and new species.</title>
        <authorList>
            <person name="Christensen H."/>
        </authorList>
    </citation>
    <scope>NUCLEOTIDE SEQUENCE [LARGE SCALE GENOMIC DNA]</scope>
    <source>
        <strain evidence="5">ppn416</strain>
    </source>
</reference>
<keyword evidence="5" id="KW-1185">Reference proteome</keyword>
<feature type="signal peptide" evidence="2">
    <location>
        <begin position="1"/>
        <end position="31"/>
    </location>
</feature>
<dbReference type="STRING" id="1908264.BKK54_10100"/>
<dbReference type="InterPro" id="IPR023210">
    <property type="entry name" value="NADP_OxRdtase_dom"/>
</dbReference>
<dbReference type="PANTHER" id="PTHR43625:SF77">
    <property type="entry name" value="ALDO-KETO REDUCTASE"/>
    <property type="match status" value="1"/>
</dbReference>
<keyword evidence="2" id="KW-0732">Signal</keyword>
<accession>A0A1V3J1F6</accession>
<evidence type="ECO:0000259" key="3">
    <source>
        <dbReference type="Pfam" id="PF00248"/>
    </source>
</evidence>
<dbReference type="Pfam" id="PF00248">
    <property type="entry name" value="Aldo_ket_red"/>
    <property type="match status" value="1"/>
</dbReference>
<dbReference type="InterPro" id="IPR050791">
    <property type="entry name" value="Aldo-Keto_reductase"/>
</dbReference>
<dbReference type="InterPro" id="IPR036812">
    <property type="entry name" value="NAD(P)_OxRdtase_dom_sf"/>
</dbReference>
<dbReference type="CDD" id="cd19078">
    <property type="entry name" value="AKR_AKR13C1_2"/>
    <property type="match status" value="1"/>
</dbReference>
<evidence type="ECO:0000313" key="5">
    <source>
        <dbReference type="Proteomes" id="UP000188481"/>
    </source>
</evidence>
<feature type="domain" description="NADP-dependent oxidoreductase" evidence="3">
    <location>
        <begin position="59"/>
        <end position="357"/>
    </location>
</feature>
<dbReference type="Proteomes" id="UP000188481">
    <property type="component" value="Unassembled WGS sequence"/>
</dbReference>
<organism evidence="4 5">
    <name type="scientific">Rodentibacter genomosp. 1</name>
    <dbReference type="NCBI Taxonomy" id="1908264"/>
    <lineage>
        <taxon>Bacteria</taxon>
        <taxon>Pseudomonadati</taxon>
        <taxon>Pseudomonadota</taxon>
        <taxon>Gammaproteobacteria</taxon>
        <taxon>Pasteurellales</taxon>
        <taxon>Pasteurellaceae</taxon>
        <taxon>Rodentibacter</taxon>
    </lineage>
</organism>
<dbReference type="PROSITE" id="PS51318">
    <property type="entry name" value="TAT"/>
    <property type="match status" value="1"/>
</dbReference>
<dbReference type="GO" id="GO:0016491">
    <property type="term" value="F:oxidoreductase activity"/>
    <property type="evidence" value="ECO:0007669"/>
    <property type="project" value="UniProtKB-KW"/>
</dbReference>
<feature type="chain" id="PRO_5012731135" evidence="2">
    <location>
        <begin position="32"/>
        <end position="380"/>
    </location>
</feature>
<dbReference type="Gene3D" id="3.20.20.100">
    <property type="entry name" value="NADP-dependent oxidoreductase domain"/>
    <property type="match status" value="1"/>
</dbReference>
<evidence type="ECO:0000256" key="2">
    <source>
        <dbReference type="SAM" id="SignalP"/>
    </source>
</evidence>
<name>A0A1V3J1F6_9PAST</name>
<dbReference type="InterPro" id="IPR006311">
    <property type="entry name" value="TAT_signal"/>
</dbReference>
<proteinExistence type="predicted"/>
<gene>
    <name evidence="4" type="ORF">BKK54_10100</name>
</gene>
<dbReference type="AlphaFoldDB" id="A0A1V3J1F6"/>